<dbReference type="AlphaFoldDB" id="A0A6J7Q4Y4"/>
<protein>
    <submittedName>
        <fullName evidence="2">Unannotated protein</fullName>
    </submittedName>
</protein>
<dbReference type="InterPro" id="IPR046540">
    <property type="entry name" value="DMFA2_C"/>
</dbReference>
<name>A0A6J7Q4Y4_9ZZZZ</name>
<gene>
    <name evidence="2" type="ORF">UFOPK4049_01008</name>
</gene>
<dbReference type="Pfam" id="PF20254">
    <property type="entry name" value="DMFA2_C"/>
    <property type="match status" value="1"/>
</dbReference>
<evidence type="ECO:0000313" key="2">
    <source>
        <dbReference type="EMBL" id="CAB5010653.1"/>
    </source>
</evidence>
<dbReference type="EMBL" id="CAFBPB010000147">
    <property type="protein sequence ID" value="CAB5010653.1"/>
    <property type="molecule type" value="Genomic_DNA"/>
</dbReference>
<proteinExistence type="predicted"/>
<organism evidence="2">
    <name type="scientific">freshwater metagenome</name>
    <dbReference type="NCBI Taxonomy" id="449393"/>
    <lineage>
        <taxon>unclassified sequences</taxon>
        <taxon>metagenomes</taxon>
        <taxon>ecological metagenomes</taxon>
    </lineage>
</organism>
<accession>A0A6J7Q4Y4</accession>
<evidence type="ECO:0000259" key="1">
    <source>
        <dbReference type="Pfam" id="PF20254"/>
    </source>
</evidence>
<feature type="domain" description="N,N-dimethylformamidase beta subunit-like C-terminal" evidence="1">
    <location>
        <begin position="134"/>
        <end position="489"/>
    </location>
</feature>
<reference evidence="2" key="1">
    <citation type="submission" date="2020-05" db="EMBL/GenBank/DDBJ databases">
        <authorList>
            <person name="Chiriac C."/>
            <person name="Salcher M."/>
            <person name="Ghai R."/>
            <person name="Kavagutti S V."/>
        </authorList>
    </citation>
    <scope>NUCLEOTIDE SEQUENCE</scope>
</reference>
<sequence length="535" mass="59328">MYKGTPELALRPREIGESGCFMRKIIPVALFLAAFTSLQFLTPASAATNKCSWDSASGWVARENALPGYQGWAKEIRLGFTSDYPFGMQDKKTQSYLDSGYTSKYVQGWFDSSSATCGQKVQLHLRGNNEPVIISLFRLGYYGDTGARLVKKIIAARVREEIRLNVSPAPEKIVYTEWPSYFDFIPDESTPPGQYVFRLDDKYNKSSLVPLTIVDPQSSAPLTFVSSVFTWQMYNHWGGYSAYKGPNLKRTTRSVVTSFNRPYDGDGSGQLRYMEAPVISKIEKLGIDTNYITDFELDSIPSAITRTKSIAFGGHAEYWTSNMRKNIEYALAHSVNLINLGGNAAYNRPLLQNKNRELAMWRDSGFVDPRGKDPLLATSAWRDAPINQPESLILGSQYVGLGLKADYTITRPSAWPMSVLPNLETLKNVVGREVDSPLYSKGPAVQVLAHTTVTFRKRVIEPMATYYNTESLAGVINVGTNGWVCGMENICPWHPGIPLETQSALQAVTGEILIEAAKGPLGKTHPAKVDVPARP</sequence>